<dbReference type="AlphaFoldDB" id="A0A4D6YCL6"/>
<gene>
    <name evidence="9" type="primary">ispF</name>
    <name evidence="12" type="ORF">D9V73_01945</name>
</gene>
<dbReference type="EMBL" id="CP033004">
    <property type="protein sequence ID" value="QCI23390.1"/>
    <property type="molecule type" value="Genomic_DNA"/>
</dbReference>
<feature type="site" description="Transition state stabilizer" evidence="9">
    <location>
        <position position="133"/>
    </location>
</feature>
<dbReference type="HAMAP" id="MF_00107">
    <property type="entry name" value="IspF"/>
    <property type="match status" value="1"/>
</dbReference>
<evidence type="ECO:0000256" key="7">
    <source>
        <dbReference type="ARBA" id="ARBA00023229"/>
    </source>
</evidence>
<keyword evidence="7 9" id="KW-0414">Isoprene biosynthesis</keyword>
<evidence type="ECO:0000313" key="12">
    <source>
        <dbReference type="EMBL" id="QCI23390.1"/>
    </source>
</evidence>
<feature type="binding site" evidence="9">
    <location>
        <position position="142"/>
    </location>
    <ligand>
        <name>4-CDP-2-C-methyl-D-erythritol 2-phosphate</name>
        <dbReference type="ChEBI" id="CHEBI:57919"/>
    </ligand>
</feature>
<dbReference type="RefSeq" id="WP_158336599.1">
    <property type="nucleotide sequence ID" value="NZ_CP033004.1"/>
</dbReference>
<evidence type="ECO:0000256" key="5">
    <source>
        <dbReference type="ARBA" id="ARBA00012579"/>
    </source>
</evidence>
<dbReference type="FunFam" id="3.30.1330.50:FF:000001">
    <property type="entry name" value="2-C-methyl-D-erythritol 2,4-cyclodiphosphate synthase"/>
    <property type="match status" value="1"/>
</dbReference>
<comment type="function">
    <text evidence="9">Involved in the biosynthesis of isopentenyl diphosphate (IPP) and dimethylallyl diphosphate (DMAPP), two major building blocks of isoprenoid compounds. Catalyzes the conversion of 4-diphosphocytidyl-2-C-methyl-D-erythritol 2-phosphate (CDP-ME2P) to 2-C-methyl-D-erythritol 2,4-cyclodiphosphate (ME-CPP) with a corresponding release of cytidine 5-monophosphate (CMP).</text>
</comment>
<feature type="binding site" evidence="9">
    <location>
        <begin position="34"/>
        <end position="35"/>
    </location>
    <ligand>
        <name>4-CDP-2-C-methyl-D-erythritol 2-phosphate</name>
        <dbReference type="ChEBI" id="CHEBI:57919"/>
    </ligand>
</feature>
<dbReference type="PANTHER" id="PTHR43181:SF1">
    <property type="entry name" value="2-C-METHYL-D-ERYTHRITOL 2,4-CYCLODIPHOSPHATE SYNTHASE, CHLOROPLASTIC"/>
    <property type="match status" value="1"/>
</dbReference>
<feature type="site" description="Transition state stabilizer" evidence="9">
    <location>
        <position position="34"/>
    </location>
</feature>
<feature type="binding site" evidence="9">
    <location>
        <position position="139"/>
    </location>
    <ligand>
        <name>4-CDP-2-C-methyl-D-erythritol 2-phosphate</name>
        <dbReference type="ChEBI" id="CHEBI:57919"/>
    </ligand>
</feature>
<dbReference type="GO" id="GO:0019288">
    <property type="term" value="P:isopentenyl diphosphate biosynthetic process, methylerythritol 4-phosphate pathway"/>
    <property type="evidence" value="ECO:0007669"/>
    <property type="project" value="UniProtKB-UniRule"/>
</dbReference>
<evidence type="ECO:0000256" key="10">
    <source>
        <dbReference type="RuleBase" id="RU004395"/>
    </source>
</evidence>
<protein>
    <recommendedName>
        <fullName evidence="5 9">2-C-methyl-D-erythritol 2,4-cyclodiphosphate synthase</fullName>
        <shortName evidence="9">MECDP-synthase</shortName>
        <shortName evidence="9">MECPP-synthase</shortName>
        <shortName evidence="9">MECPS</shortName>
        <ecNumber evidence="5 9">4.6.1.12</ecNumber>
    </recommendedName>
</protein>
<dbReference type="InterPro" id="IPR036571">
    <property type="entry name" value="MECDP_synthase_sf"/>
</dbReference>
<feature type="domain" description="2-C-methyl-D-erythritol 2,4-cyclodiphosphate synthase" evidence="11">
    <location>
        <begin position="1"/>
        <end position="154"/>
    </location>
</feature>
<evidence type="ECO:0000313" key="13">
    <source>
        <dbReference type="Proteomes" id="UP000298566"/>
    </source>
</evidence>
<feature type="binding site" evidence="9">
    <location>
        <begin position="8"/>
        <end position="10"/>
    </location>
    <ligand>
        <name>4-CDP-2-C-methyl-D-erythritol 2-phosphate</name>
        <dbReference type="ChEBI" id="CHEBI:57919"/>
    </ligand>
</feature>
<dbReference type="CDD" id="cd00554">
    <property type="entry name" value="MECDP_synthase"/>
    <property type="match status" value="1"/>
</dbReference>
<dbReference type="InterPro" id="IPR003526">
    <property type="entry name" value="MECDP_synthase"/>
</dbReference>
<feature type="binding site" evidence="9">
    <location>
        <position position="42"/>
    </location>
    <ligand>
        <name>a divalent metal cation</name>
        <dbReference type="ChEBI" id="CHEBI:60240"/>
    </ligand>
</feature>
<dbReference type="EC" id="4.6.1.12" evidence="5 9"/>
<comment type="caution">
    <text evidence="9">Lacks conserved residue(s) required for the propagation of feature annotation.</text>
</comment>
<dbReference type="InterPro" id="IPR020555">
    <property type="entry name" value="MECDP_synthase_CS"/>
</dbReference>
<dbReference type="PANTHER" id="PTHR43181">
    <property type="entry name" value="2-C-METHYL-D-ERYTHRITOL 2,4-CYCLODIPHOSPHATE SYNTHASE, CHLOROPLASTIC"/>
    <property type="match status" value="1"/>
</dbReference>
<comment type="cofactor">
    <cofactor evidence="9">
        <name>a divalent metal cation</name>
        <dbReference type="ChEBI" id="CHEBI:60240"/>
    </cofactor>
    <text evidence="9">Binds 1 divalent metal cation per subunit.</text>
</comment>
<proteinExistence type="inferred from homology"/>
<organism evidence="12 13">
    <name type="scientific">Buchnera aphidicola subsp. Melaphis rhois</name>
    <dbReference type="NCBI Taxonomy" id="118103"/>
    <lineage>
        <taxon>Bacteria</taxon>
        <taxon>Pseudomonadati</taxon>
        <taxon>Pseudomonadota</taxon>
        <taxon>Gammaproteobacteria</taxon>
        <taxon>Enterobacterales</taxon>
        <taxon>Erwiniaceae</taxon>
        <taxon>Buchnera</taxon>
    </lineage>
</organism>
<evidence type="ECO:0000256" key="8">
    <source>
        <dbReference type="ARBA" id="ARBA00023239"/>
    </source>
</evidence>
<feature type="binding site" evidence="9">
    <location>
        <begin position="132"/>
        <end position="135"/>
    </location>
    <ligand>
        <name>4-CDP-2-C-methyl-D-erythritol 2-phosphate</name>
        <dbReference type="ChEBI" id="CHEBI:57919"/>
    </ligand>
</feature>
<feature type="binding site" evidence="9">
    <location>
        <position position="8"/>
    </location>
    <ligand>
        <name>a divalent metal cation</name>
        <dbReference type="ChEBI" id="CHEBI:60240"/>
    </ligand>
</feature>
<dbReference type="SUPFAM" id="SSF69765">
    <property type="entry name" value="IpsF-like"/>
    <property type="match status" value="1"/>
</dbReference>
<comment type="subunit">
    <text evidence="4 9">Homotrimer.</text>
</comment>
<reference evidence="12 13" key="1">
    <citation type="submission" date="2018-10" db="EMBL/GenBank/DDBJ databases">
        <title>Comparative functional genomics of the obligate endosymbiont Buchnera aphidicola.</title>
        <authorList>
            <person name="Chong R.A."/>
        </authorList>
    </citation>
    <scope>NUCLEOTIDE SEQUENCE [LARGE SCALE GENOMIC DNA]</scope>
    <source>
        <strain evidence="12 13">Mrh</strain>
    </source>
</reference>
<feature type="binding site" evidence="9">
    <location>
        <begin position="56"/>
        <end position="58"/>
    </location>
    <ligand>
        <name>4-CDP-2-C-methyl-D-erythritol 2-phosphate</name>
        <dbReference type="ChEBI" id="CHEBI:57919"/>
    </ligand>
</feature>
<comment type="similarity">
    <text evidence="3 9 10">Belongs to the IspF family.</text>
</comment>
<evidence type="ECO:0000259" key="11">
    <source>
        <dbReference type="Pfam" id="PF02542"/>
    </source>
</evidence>
<dbReference type="Proteomes" id="UP000298566">
    <property type="component" value="Chromosome"/>
</dbReference>
<accession>A0A4D6YCL6</accession>
<dbReference type="NCBIfam" id="TIGR00151">
    <property type="entry name" value="ispF"/>
    <property type="match status" value="1"/>
</dbReference>
<sequence>MRIGHGFDIHAFGGEKPLIIGGVIIPCAHGVIAHSDGDIIVHSVINALMGASSMGDIGLMFPDSDKKYKNINSRILLRKVWNIIIQKGYSISNLDITVIAQFPKMSIYRNKMRSNISEDLVCSIDSINVKFTTTEKLGFIGRKEGIACESVVLLDNSINVITQE</sequence>
<dbReference type="GO" id="GO:0046872">
    <property type="term" value="F:metal ion binding"/>
    <property type="evidence" value="ECO:0007669"/>
    <property type="project" value="UniProtKB-KW"/>
</dbReference>
<feature type="binding site" evidence="9">
    <location>
        <begin position="61"/>
        <end position="65"/>
    </location>
    <ligand>
        <name>4-CDP-2-C-methyl-D-erythritol 2-phosphate</name>
        <dbReference type="ChEBI" id="CHEBI:57919"/>
    </ligand>
</feature>
<dbReference type="UniPathway" id="UPA00056">
    <property type="reaction ID" value="UER00095"/>
</dbReference>
<dbReference type="OrthoDB" id="9804336at2"/>
<evidence type="ECO:0000256" key="2">
    <source>
        <dbReference type="ARBA" id="ARBA00004709"/>
    </source>
</evidence>
<dbReference type="PROSITE" id="PS01350">
    <property type="entry name" value="ISPF"/>
    <property type="match status" value="1"/>
</dbReference>
<evidence type="ECO:0000256" key="4">
    <source>
        <dbReference type="ARBA" id="ARBA00011233"/>
    </source>
</evidence>
<name>A0A4D6YCL6_BUCMH</name>
<comment type="pathway">
    <text evidence="2 9">Isoprenoid biosynthesis; isopentenyl diphosphate biosynthesis via DXP pathway; isopentenyl diphosphate from 1-deoxy-D-xylulose 5-phosphate: step 4/6.</text>
</comment>
<comment type="catalytic activity">
    <reaction evidence="1 9 10">
        <text>4-CDP-2-C-methyl-D-erythritol 2-phosphate = 2-C-methyl-D-erythritol 2,4-cyclic diphosphate + CMP</text>
        <dbReference type="Rhea" id="RHEA:23864"/>
        <dbReference type="ChEBI" id="CHEBI:57919"/>
        <dbReference type="ChEBI" id="CHEBI:58483"/>
        <dbReference type="ChEBI" id="CHEBI:60377"/>
        <dbReference type="EC" id="4.6.1.12"/>
    </reaction>
</comment>
<dbReference type="Pfam" id="PF02542">
    <property type="entry name" value="YgbB"/>
    <property type="match status" value="1"/>
</dbReference>
<dbReference type="Gene3D" id="3.30.1330.50">
    <property type="entry name" value="2-C-methyl-D-erythritol 2,4-cyclodiphosphate synthase"/>
    <property type="match status" value="1"/>
</dbReference>
<dbReference type="GO" id="GO:0016114">
    <property type="term" value="P:terpenoid biosynthetic process"/>
    <property type="evidence" value="ECO:0007669"/>
    <property type="project" value="InterPro"/>
</dbReference>
<feature type="binding site" evidence="9">
    <location>
        <position position="10"/>
    </location>
    <ligand>
        <name>a divalent metal cation</name>
        <dbReference type="ChEBI" id="CHEBI:60240"/>
    </ligand>
</feature>
<evidence type="ECO:0000256" key="9">
    <source>
        <dbReference type="HAMAP-Rule" id="MF_00107"/>
    </source>
</evidence>
<evidence type="ECO:0000256" key="3">
    <source>
        <dbReference type="ARBA" id="ARBA00008480"/>
    </source>
</evidence>
<keyword evidence="8 9" id="KW-0456">Lyase</keyword>
<dbReference type="GO" id="GO:0008685">
    <property type="term" value="F:2-C-methyl-D-erythritol 2,4-cyclodiphosphate synthase activity"/>
    <property type="evidence" value="ECO:0007669"/>
    <property type="project" value="UniProtKB-UniRule"/>
</dbReference>
<evidence type="ECO:0000256" key="1">
    <source>
        <dbReference type="ARBA" id="ARBA00000200"/>
    </source>
</evidence>
<evidence type="ECO:0000256" key="6">
    <source>
        <dbReference type="ARBA" id="ARBA00022723"/>
    </source>
</evidence>
<keyword evidence="6 9" id="KW-0479">Metal-binding</keyword>